<keyword evidence="2" id="KW-0472">Membrane</keyword>
<keyword evidence="1" id="KW-0175">Coiled coil</keyword>
<protein>
    <submittedName>
        <fullName evidence="3">Uncharacterized protein</fullName>
    </submittedName>
</protein>
<evidence type="ECO:0000313" key="3">
    <source>
        <dbReference type="EMBL" id="KAG2245142.1"/>
    </source>
</evidence>
<feature type="transmembrane region" description="Helical" evidence="2">
    <location>
        <begin position="117"/>
        <end position="142"/>
    </location>
</feature>
<dbReference type="Proteomes" id="UP000886595">
    <property type="component" value="Unassembled WGS sequence"/>
</dbReference>
<reference evidence="3 4" key="1">
    <citation type="submission" date="2020-02" db="EMBL/GenBank/DDBJ databases">
        <authorList>
            <person name="Ma Q."/>
            <person name="Huang Y."/>
            <person name="Song X."/>
            <person name="Pei D."/>
        </authorList>
    </citation>
    <scope>NUCLEOTIDE SEQUENCE [LARGE SCALE GENOMIC DNA]</scope>
    <source>
        <strain evidence="3">Sxm20200214</strain>
        <tissue evidence="3">Leaf</tissue>
    </source>
</reference>
<comment type="caution">
    <text evidence="3">The sequence shown here is derived from an EMBL/GenBank/DDBJ whole genome shotgun (WGS) entry which is preliminary data.</text>
</comment>
<evidence type="ECO:0000256" key="1">
    <source>
        <dbReference type="SAM" id="Coils"/>
    </source>
</evidence>
<sequence>MRNEFLKLKDDVTSKDKIINDQAIVLETLRTNKQTLPVGGLAEYLTDSPVHAQRMVNTFPGGSRVLIAPRGAIKVSELGMMMGSLVSITSYVVPLVIVGNTLPLVIGGFIHPWATRAIVTGVVTIALKIVFAIVWTFMYNILVARALDFEELENMVKHLKEEKKNLKENLIQRDQVMDVFMSDYDHKLTAQKKCLDVKEES</sequence>
<keyword evidence="4" id="KW-1185">Reference proteome</keyword>
<evidence type="ECO:0000313" key="4">
    <source>
        <dbReference type="Proteomes" id="UP000886595"/>
    </source>
</evidence>
<evidence type="ECO:0000256" key="2">
    <source>
        <dbReference type="SAM" id="Phobius"/>
    </source>
</evidence>
<keyword evidence="2" id="KW-1133">Transmembrane helix</keyword>
<proteinExistence type="predicted"/>
<accession>A0A8X7P6T9</accession>
<dbReference type="AlphaFoldDB" id="A0A8X7P6T9"/>
<feature type="coiled-coil region" evidence="1">
    <location>
        <begin position="149"/>
        <end position="176"/>
    </location>
</feature>
<dbReference type="EMBL" id="JAAMPC010000035">
    <property type="protein sequence ID" value="KAG2245142.1"/>
    <property type="molecule type" value="Genomic_DNA"/>
</dbReference>
<feature type="transmembrane region" description="Helical" evidence="2">
    <location>
        <begin position="88"/>
        <end position="111"/>
    </location>
</feature>
<keyword evidence="2" id="KW-0812">Transmembrane</keyword>
<organism evidence="3 4">
    <name type="scientific">Brassica carinata</name>
    <name type="common">Ethiopian mustard</name>
    <name type="synonym">Abyssinian cabbage</name>
    <dbReference type="NCBI Taxonomy" id="52824"/>
    <lineage>
        <taxon>Eukaryota</taxon>
        <taxon>Viridiplantae</taxon>
        <taxon>Streptophyta</taxon>
        <taxon>Embryophyta</taxon>
        <taxon>Tracheophyta</taxon>
        <taxon>Spermatophyta</taxon>
        <taxon>Magnoliopsida</taxon>
        <taxon>eudicotyledons</taxon>
        <taxon>Gunneridae</taxon>
        <taxon>Pentapetalae</taxon>
        <taxon>rosids</taxon>
        <taxon>malvids</taxon>
        <taxon>Brassicales</taxon>
        <taxon>Brassicaceae</taxon>
        <taxon>Brassiceae</taxon>
        <taxon>Brassica</taxon>
    </lineage>
</organism>
<gene>
    <name evidence="3" type="ORF">Bca52824_092992</name>
</gene>
<name>A0A8X7P6T9_BRACI</name>